<dbReference type="AlphaFoldDB" id="A0A5P2B5H4"/>
<dbReference type="EMBL" id="CP029193">
    <property type="protein sequence ID" value="QES25822.1"/>
    <property type="molecule type" value="Genomic_DNA"/>
</dbReference>
<proteinExistence type="predicted"/>
<organism evidence="1 2">
    <name type="scientific">Streptomyces venezuelae</name>
    <dbReference type="NCBI Taxonomy" id="54571"/>
    <lineage>
        <taxon>Bacteria</taxon>
        <taxon>Bacillati</taxon>
        <taxon>Actinomycetota</taxon>
        <taxon>Actinomycetes</taxon>
        <taxon>Kitasatosporales</taxon>
        <taxon>Streptomycetaceae</taxon>
        <taxon>Streptomyces</taxon>
    </lineage>
</organism>
<protein>
    <submittedName>
        <fullName evidence="1">Uncharacterized protein</fullName>
    </submittedName>
</protein>
<reference evidence="1 2" key="1">
    <citation type="submission" date="2018-05" db="EMBL/GenBank/DDBJ databases">
        <title>Streptomyces venezuelae.</title>
        <authorList>
            <person name="Kim W."/>
            <person name="Lee N."/>
            <person name="Cho B.-K."/>
        </authorList>
    </citation>
    <scope>NUCLEOTIDE SEQUENCE [LARGE SCALE GENOMIC DNA]</scope>
    <source>
        <strain evidence="1 2">ATCC 14583</strain>
    </source>
</reference>
<gene>
    <name evidence="1" type="ORF">DEJ47_04580</name>
</gene>
<evidence type="ECO:0000313" key="1">
    <source>
        <dbReference type="EMBL" id="QES25822.1"/>
    </source>
</evidence>
<evidence type="ECO:0000313" key="2">
    <source>
        <dbReference type="Proteomes" id="UP000323046"/>
    </source>
</evidence>
<dbReference type="RefSeq" id="WP_150165174.1">
    <property type="nucleotide sequence ID" value="NZ_CP029193.1"/>
</dbReference>
<keyword evidence="2" id="KW-1185">Reference proteome</keyword>
<sequence length="70" mass="7221">MAAVPSYRELASRTLGQAAQHLNAMPSGNVATAEIKARAAHGQAVATVAIAQALLEIGDVLREALRRGDA</sequence>
<dbReference type="Proteomes" id="UP000323046">
    <property type="component" value="Chromosome"/>
</dbReference>
<name>A0A5P2B5H4_STRVZ</name>
<accession>A0A5P2B5H4</accession>
<dbReference type="OrthoDB" id="4288698at2"/>